<dbReference type="Pfam" id="PF02234">
    <property type="entry name" value="CDI"/>
    <property type="match status" value="1"/>
</dbReference>
<accession>A0A8X9A395</accession>
<name>A0A8X9A395_SALSN</name>
<dbReference type="GO" id="GO:0051726">
    <property type="term" value="P:regulation of cell cycle"/>
    <property type="evidence" value="ECO:0007669"/>
    <property type="project" value="InterPro"/>
</dbReference>
<evidence type="ECO:0000256" key="3">
    <source>
        <dbReference type="ARBA" id="ARBA00023013"/>
    </source>
</evidence>
<comment type="similarity">
    <text evidence="2">Belongs to the CDI family. ICK/KRP subfamily.</text>
</comment>
<dbReference type="Proteomes" id="UP000298416">
    <property type="component" value="Unassembled WGS sequence"/>
</dbReference>
<dbReference type="PANTHER" id="PTHR46776">
    <property type="entry name" value="CYCLIN-DEPENDENT KINASE INHIBITOR 4-RELATED"/>
    <property type="match status" value="1"/>
</dbReference>
<comment type="subcellular location">
    <subcellularLocation>
        <location evidence="1">Nucleus</location>
        <location evidence="1">Nucleoplasm</location>
    </subcellularLocation>
</comment>
<dbReference type="InterPro" id="IPR003175">
    <property type="entry name" value="CDI_dom"/>
</dbReference>
<gene>
    <name evidence="7" type="ORF">SASPL_111042</name>
</gene>
<protein>
    <recommendedName>
        <fullName evidence="6">Cyclin-dependent kinase inhibitor domain-containing protein</fullName>
    </recommendedName>
</protein>
<dbReference type="EMBL" id="PNBA02000004">
    <property type="protein sequence ID" value="KAG6426808.1"/>
    <property type="molecule type" value="Genomic_DNA"/>
</dbReference>
<reference evidence="7" key="2">
    <citation type="submission" date="2020-08" db="EMBL/GenBank/DDBJ databases">
        <title>Plant Genome Project.</title>
        <authorList>
            <person name="Zhang R.-G."/>
        </authorList>
    </citation>
    <scope>NUCLEOTIDE SEQUENCE</scope>
    <source>
        <strain evidence="7">Huo1</strain>
        <tissue evidence="7">Leaf</tissue>
    </source>
</reference>
<reference evidence="7" key="1">
    <citation type="submission" date="2018-01" db="EMBL/GenBank/DDBJ databases">
        <authorList>
            <person name="Mao J.F."/>
        </authorList>
    </citation>
    <scope>NUCLEOTIDE SEQUENCE</scope>
    <source>
        <strain evidence="7">Huo1</strain>
        <tissue evidence="7">Leaf</tissue>
    </source>
</reference>
<evidence type="ECO:0000256" key="1">
    <source>
        <dbReference type="ARBA" id="ARBA00004642"/>
    </source>
</evidence>
<comment type="caution">
    <text evidence="7">The sequence shown here is derived from an EMBL/GenBank/DDBJ whole genome shotgun (WGS) entry which is preliminary data.</text>
</comment>
<keyword evidence="8" id="KW-1185">Reference proteome</keyword>
<dbReference type="GO" id="GO:0004861">
    <property type="term" value="F:cyclin-dependent protein serine/threonine kinase inhibitor activity"/>
    <property type="evidence" value="ECO:0007669"/>
    <property type="project" value="InterPro"/>
</dbReference>
<organism evidence="7">
    <name type="scientific">Salvia splendens</name>
    <name type="common">Scarlet sage</name>
    <dbReference type="NCBI Taxonomy" id="180675"/>
    <lineage>
        <taxon>Eukaryota</taxon>
        <taxon>Viridiplantae</taxon>
        <taxon>Streptophyta</taxon>
        <taxon>Embryophyta</taxon>
        <taxon>Tracheophyta</taxon>
        <taxon>Spermatophyta</taxon>
        <taxon>Magnoliopsida</taxon>
        <taxon>eudicotyledons</taxon>
        <taxon>Gunneridae</taxon>
        <taxon>Pentapetalae</taxon>
        <taxon>asterids</taxon>
        <taxon>lamiids</taxon>
        <taxon>Lamiales</taxon>
        <taxon>Lamiaceae</taxon>
        <taxon>Nepetoideae</taxon>
        <taxon>Mentheae</taxon>
        <taxon>Salviinae</taxon>
        <taxon>Salvia</taxon>
        <taxon>Salvia subgen. Calosphace</taxon>
        <taxon>core Calosphace</taxon>
    </lineage>
</organism>
<evidence type="ECO:0000256" key="4">
    <source>
        <dbReference type="ARBA" id="ARBA00023306"/>
    </source>
</evidence>
<evidence type="ECO:0000313" key="8">
    <source>
        <dbReference type="Proteomes" id="UP000298416"/>
    </source>
</evidence>
<evidence type="ECO:0000259" key="6">
    <source>
        <dbReference type="Pfam" id="PF02234"/>
    </source>
</evidence>
<feature type="transmembrane region" description="Helical" evidence="5">
    <location>
        <begin position="100"/>
        <end position="119"/>
    </location>
</feature>
<keyword evidence="3" id="KW-0649">Protein kinase inhibitor</keyword>
<dbReference type="GO" id="GO:0005654">
    <property type="term" value="C:nucleoplasm"/>
    <property type="evidence" value="ECO:0007669"/>
    <property type="project" value="UniProtKB-SubCell"/>
</dbReference>
<sequence length="184" mass="20892">MGKCTKKAKMAPDVALTDVSHSYLGIRTHTKALALFHRLPSAAALKKSMQPQNSRRSYGCRVEEDAEIGRHQEFSPPDSAQGENNLDSDVRQRFSLPLSLLHFLSLTFFIFCSSTGAITTTKQACSSRMTQNAFVRIAPPAHELEEFFAHEEQLVQRRFVEKYNFDIVKDMALRGRFEWVAVRP</sequence>
<keyword evidence="5" id="KW-0812">Transmembrane</keyword>
<evidence type="ECO:0000256" key="2">
    <source>
        <dbReference type="ARBA" id="ARBA00010274"/>
    </source>
</evidence>
<keyword evidence="5" id="KW-1133">Transmembrane helix</keyword>
<dbReference type="PIRSF" id="PIRSF017811">
    <property type="entry name" value="CDK_inhib_pln"/>
    <property type="match status" value="1"/>
</dbReference>
<dbReference type="Gene3D" id="4.10.365.10">
    <property type="entry name" value="p27"/>
    <property type="match status" value="1"/>
</dbReference>
<keyword evidence="4" id="KW-0131">Cell cycle</keyword>
<proteinExistence type="inferred from homology"/>
<keyword evidence="5" id="KW-0472">Membrane</keyword>
<dbReference type="InterPro" id="IPR044898">
    <property type="entry name" value="CDI_dom_sf"/>
</dbReference>
<dbReference type="InterPro" id="IPR044275">
    <property type="entry name" value="KRP"/>
</dbReference>
<evidence type="ECO:0000256" key="5">
    <source>
        <dbReference type="SAM" id="Phobius"/>
    </source>
</evidence>
<evidence type="ECO:0000313" key="7">
    <source>
        <dbReference type="EMBL" id="KAG6426808.1"/>
    </source>
</evidence>
<feature type="domain" description="Cyclin-dependent kinase inhibitor" evidence="6">
    <location>
        <begin position="139"/>
        <end position="182"/>
    </location>
</feature>
<dbReference type="AlphaFoldDB" id="A0A8X9A395"/>